<feature type="region of interest" description="Disordered" evidence="1">
    <location>
        <begin position="41"/>
        <end position="74"/>
    </location>
</feature>
<dbReference type="Proteomes" id="UP001138661">
    <property type="component" value="Unassembled WGS sequence"/>
</dbReference>
<name>A0A9X1FSM4_9RHOB</name>
<evidence type="ECO:0000256" key="1">
    <source>
        <dbReference type="SAM" id="MobiDB-lite"/>
    </source>
</evidence>
<feature type="compositionally biased region" description="Low complexity" evidence="1">
    <location>
        <begin position="51"/>
        <end position="70"/>
    </location>
</feature>
<protein>
    <submittedName>
        <fullName evidence="3">DUF883 family protein</fullName>
    </submittedName>
</protein>
<organism evidence="3 4">
    <name type="scientific">Roseobacter insulae</name>
    <dbReference type="NCBI Taxonomy" id="2859783"/>
    <lineage>
        <taxon>Bacteria</taxon>
        <taxon>Pseudomonadati</taxon>
        <taxon>Pseudomonadota</taxon>
        <taxon>Alphaproteobacteria</taxon>
        <taxon>Rhodobacterales</taxon>
        <taxon>Roseobacteraceae</taxon>
        <taxon>Roseobacter</taxon>
    </lineage>
</organism>
<gene>
    <name evidence="3" type="ORF">KX928_03960</name>
</gene>
<evidence type="ECO:0000313" key="4">
    <source>
        <dbReference type="Proteomes" id="UP001138661"/>
    </source>
</evidence>
<proteinExistence type="predicted"/>
<feature type="domain" description="DUF883" evidence="2">
    <location>
        <begin position="88"/>
        <end position="117"/>
    </location>
</feature>
<dbReference type="EMBL" id="JAHXDN010000001">
    <property type="protein sequence ID" value="MBW4706938.1"/>
    <property type="molecule type" value="Genomic_DNA"/>
</dbReference>
<comment type="caution">
    <text evidence="3">The sequence shown here is derived from an EMBL/GenBank/DDBJ whole genome shotgun (WGS) entry which is preliminary data.</text>
</comment>
<dbReference type="PANTHER" id="PTHR35893:SF3">
    <property type="entry name" value="INNER MEMBRANE PROTEIN"/>
    <property type="match status" value="1"/>
</dbReference>
<dbReference type="GO" id="GO:0043022">
    <property type="term" value="F:ribosome binding"/>
    <property type="evidence" value="ECO:0007669"/>
    <property type="project" value="InterPro"/>
</dbReference>
<accession>A0A9X1FSM4</accession>
<evidence type="ECO:0000313" key="3">
    <source>
        <dbReference type="EMBL" id="MBW4706938.1"/>
    </source>
</evidence>
<dbReference type="InterPro" id="IPR043605">
    <property type="entry name" value="DUF883_C"/>
</dbReference>
<dbReference type="InterPro" id="IPR010279">
    <property type="entry name" value="YqjD/ElaB"/>
</dbReference>
<keyword evidence="4" id="KW-1185">Reference proteome</keyword>
<sequence length="118" mass="12468">MAQARTNGKTDVTDVTAQIDTIKDDIAALTALMSEMAKDKKDEAKSRAAHTASALKSSASETAEAAQTKAFETGEKLRSEAEMAYLKAEESVRQQPAMAVGIAAGLGFLVGMMTARRT</sequence>
<dbReference type="PANTHER" id="PTHR35893">
    <property type="entry name" value="INNER MEMBRANE PROTEIN-RELATED"/>
    <property type="match status" value="1"/>
</dbReference>
<dbReference type="Pfam" id="PF19029">
    <property type="entry name" value="DUF883_C"/>
    <property type="match status" value="1"/>
</dbReference>
<dbReference type="RefSeq" id="WP_219499224.1">
    <property type="nucleotide sequence ID" value="NZ_JAHXDN010000001.1"/>
</dbReference>
<evidence type="ECO:0000259" key="2">
    <source>
        <dbReference type="Pfam" id="PF19029"/>
    </source>
</evidence>
<reference evidence="3" key="1">
    <citation type="submission" date="2021-07" db="EMBL/GenBank/DDBJ databases">
        <title>Roseobacter insulae sp. nov., isolated from a tidal flat.</title>
        <authorList>
            <person name="Park S."/>
            <person name="Yoon J.-H."/>
        </authorList>
    </citation>
    <scope>NUCLEOTIDE SEQUENCE</scope>
    <source>
        <strain evidence="3">YSTF-M11</strain>
    </source>
</reference>
<dbReference type="AlphaFoldDB" id="A0A9X1FSM4"/>